<proteinExistence type="predicted"/>
<protein>
    <recommendedName>
        <fullName evidence="4">Phosphatidate cytidylyltransferase</fullName>
    </recommendedName>
</protein>
<keyword evidence="1" id="KW-0472">Membrane</keyword>
<sequence length="237" mass="26519">MMYVLMANIVLLFFGIGALVTGYLNKNSQVPQARERWLKLGFYFLILMLVFFSIYTDYVRLLAICIGIVGFYEIVKAHLNSERPLLFLCPVVVLYLALIAAFINFGHRASTEKVCFIYFMVVIFDGFSQLCGQLFGKRKLIPSVSPNKTVEGLIGALVIATGTSLFLFPSIDLSITQTLKTALFICFSALLGDLLASWYKRSCQIKDYGTLIPGHGGILDRFDSFIFSGAMYGLIYL</sequence>
<evidence type="ECO:0000313" key="3">
    <source>
        <dbReference type="Proteomes" id="UP000286402"/>
    </source>
</evidence>
<dbReference type="Proteomes" id="UP000286402">
    <property type="component" value="Unassembled WGS sequence"/>
</dbReference>
<dbReference type="AlphaFoldDB" id="A0A420FWT5"/>
<feature type="transmembrane region" description="Helical" evidence="1">
    <location>
        <begin position="37"/>
        <end position="55"/>
    </location>
</feature>
<keyword evidence="1" id="KW-1133">Transmembrane helix</keyword>
<feature type="transmembrane region" description="Helical" evidence="1">
    <location>
        <begin position="181"/>
        <end position="199"/>
    </location>
</feature>
<keyword evidence="3" id="KW-1185">Reference proteome</keyword>
<organism evidence="2 3">
    <name type="scientific">Sphingobacterium siyangense</name>
    <dbReference type="NCBI Taxonomy" id="459529"/>
    <lineage>
        <taxon>Bacteria</taxon>
        <taxon>Pseudomonadati</taxon>
        <taxon>Bacteroidota</taxon>
        <taxon>Sphingobacteriia</taxon>
        <taxon>Sphingobacteriales</taxon>
        <taxon>Sphingobacteriaceae</taxon>
        <taxon>Sphingobacterium</taxon>
    </lineage>
</organism>
<evidence type="ECO:0000256" key="1">
    <source>
        <dbReference type="SAM" id="Phobius"/>
    </source>
</evidence>
<feature type="transmembrane region" description="Helical" evidence="1">
    <location>
        <begin position="148"/>
        <end position="169"/>
    </location>
</feature>
<reference evidence="2 3" key="1">
    <citation type="submission" date="2016-07" db="EMBL/GenBank/DDBJ databases">
        <title>Genome analysis of Sphingobacterium siyangense T12B17.</title>
        <authorList>
            <person name="Xu D."/>
            <person name="Su Y."/>
            <person name="Zheng S."/>
        </authorList>
    </citation>
    <scope>NUCLEOTIDE SEQUENCE [LARGE SCALE GENOMIC DNA]</scope>
    <source>
        <strain evidence="2 3">T12B17</strain>
    </source>
</reference>
<evidence type="ECO:0008006" key="4">
    <source>
        <dbReference type="Google" id="ProtNLM"/>
    </source>
</evidence>
<dbReference type="GO" id="GO:0009273">
    <property type="term" value="P:peptidoglycan-based cell wall biogenesis"/>
    <property type="evidence" value="ECO:0007669"/>
    <property type="project" value="TreeGrafter"/>
</dbReference>
<dbReference type="GO" id="GO:0005886">
    <property type="term" value="C:plasma membrane"/>
    <property type="evidence" value="ECO:0007669"/>
    <property type="project" value="TreeGrafter"/>
</dbReference>
<feature type="transmembrane region" description="Helical" evidence="1">
    <location>
        <begin position="117"/>
        <end position="136"/>
    </location>
</feature>
<evidence type="ECO:0000313" key="2">
    <source>
        <dbReference type="EMBL" id="RKF37383.1"/>
    </source>
</evidence>
<dbReference type="PANTHER" id="PTHR43535:SF1">
    <property type="entry name" value="PHOSPHATIDATE CYTIDYLYLTRANSFERASE"/>
    <property type="match status" value="1"/>
</dbReference>
<feature type="transmembrane region" description="Helical" evidence="1">
    <location>
        <begin position="6"/>
        <end position="25"/>
    </location>
</feature>
<dbReference type="PANTHER" id="PTHR43535">
    <property type="entry name" value="PHOSPHATIDATE CYTIDYLYLTRANSFERASE"/>
    <property type="match status" value="1"/>
</dbReference>
<feature type="transmembrane region" description="Helical" evidence="1">
    <location>
        <begin position="61"/>
        <end position="79"/>
    </location>
</feature>
<feature type="transmembrane region" description="Helical" evidence="1">
    <location>
        <begin position="86"/>
        <end position="105"/>
    </location>
</feature>
<dbReference type="EMBL" id="MCAQ01000012">
    <property type="protein sequence ID" value="RKF37383.1"/>
    <property type="molecule type" value="Genomic_DNA"/>
</dbReference>
<accession>A0A420FWT5</accession>
<name>A0A420FWT5_9SPHI</name>
<dbReference type="Pfam" id="PF01148">
    <property type="entry name" value="CTP_transf_1"/>
    <property type="match status" value="1"/>
</dbReference>
<gene>
    <name evidence="2" type="ORF">BCY89_04430</name>
</gene>
<keyword evidence="1" id="KW-0812">Transmembrane</keyword>
<comment type="caution">
    <text evidence="2">The sequence shown here is derived from an EMBL/GenBank/DDBJ whole genome shotgun (WGS) entry which is preliminary data.</text>
</comment>